<dbReference type="Pfam" id="PF07386">
    <property type="entry name" value="DUF1499"/>
    <property type="match status" value="1"/>
</dbReference>
<protein>
    <submittedName>
        <fullName evidence="1">Uncharacterized conserved protein with signal peptide</fullName>
    </submittedName>
</protein>
<dbReference type="PATRIC" id="fig|167539.5.peg.1508"/>
<organism evidence="1 2">
    <name type="scientific">Prochlorococcus marinus (strain SARG / CCMP1375 / SS120)</name>
    <dbReference type="NCBI Taxonomy" id="167539"/>
    <lineage>
        <taxon>Bacteria</taxon>
        <taxon>Bacillati</taxon>
        <taxon>Cyanobacteriota</taxon>
        <taxon>Cyanophyceae</taxon>
        <taxon>Synechococcales</taxon>
        <taxon>Prochlorococcaceae</taxon>
        <taxon>Prochlorococcus</taxon>
    </lineage>
</organism>
<sequence length="112" mass="12895">MALSKPDNLSECLISTNCVRVEWSFRNINQAYEKLIQISSDLPRVTVIESDKDYWHGIVRSFVFRFPDDLEILRIPSKNIIQVRSASRIGLGDLGVNQKRVNELFSKLNQSI</sequence>
<dbReference type="STRING" id="167539.Pro_1441"/>
<dbReference type="PANTHER" id="PTHR34801">
    <property type="entry name" value="EXPRESSED PROTEIN"/>
    <property type="match status" value="1"/>
</dbReference>
<dbReference type="HOGENOM" id="CLU_105603_4_0_3"/>
<dbReference type="OrthoDB" id="9793534at2"/>
<dbReference type="EMBL" id="AE017126">
    <property type="protein sequence ID" value="AAQ00485.1"/>
    <property type="molecule type" value="Genomic_DNA"/>
</dbReference>
<dbReference type="InterPro" id="IPR010865">
    <property type="entry name" value="DUF1499"/>
</dbReference>
<keyword evidence="2" id="KW-1185">Reference proteome</keyword>
<dbReference type="Proteomes" id="UP000001420">
    <property type="component" value="Chromosome"/>
</dbReference>
<dbReference type="PANTHER" id="PTHR34801:SF6">
    <property type="entry name" value="SLL1620 PROTEIN"/>
    <property type="match status" value="1"/>
</dbReference>
<dbReference type="KEGG" id="pma:Pro_1441"/>
<reference evidence="1 2" key="1">
    <citation type="journal article" date="2003" name="Proc. Natl. Acad. Sci. U.S.A.">
        <title>Genome sequence of the cyanobacterium Prochlorococcus marinus SS120, a nearly minimal oxyphototrophic genome.</title>
        <authorList>
            <person name="Dufresne A."/>
            <person name="Salanoubat M."/>
            <person name="Partensky F."/>
            <person name="Artiguenave F."/>
            <person name="Axmann I.M."/>
            <person name="Barbe V."/>
            <person name="Duprat S."/>
            <person name="Galperin M.Y."/>
            <person name="Koonin E.V."/>
            <person name="Le Gall F."/>
            <person name="Makarova K.S."/>
            <person name="Ostrowski M."/>
            <person name="Oztas S."/>
            <person name="Robert C."/>
            <person name="Rogozin I.B."/>
            <person name="Scanlan D.J."/>
            <person name="Tandeau de Marsac N."/>
            <person name="Weissenbach J."/>
            <person name="Wincker P."/>
            <person name="Wolf Y.I."/>
            <person name="Hess W.R."/>
        </authorList>
    </citation>
    <scope>NUCLEOTIDE SEQUENCE [LARGE SCALE GENOMIC DNA]</scope>
    <source>
        <strain evidence="2">SARG / CCMP1375 / SS120</strain>
    </source>
</reference>
<gene>
    <name evidence="1" type="ordered locus">Pro_1441</name>
</gene>
<name>Q7VAL9_PROMA</name>
<dbReference type="eggNOG" id="COG4446">
    <property type="taxonomic scope" value="Bacteria"/>
</dbReference>
<dbReference type="PIRSF" id="PIRSF026426">
    <property type="entry name" value="DUF1499"/>
    <property type="match status" value="1"/>
</dbReference>
<proteinExistence type="predicted"/>
<dbReference type="EnsemblBacteria" id="AAQ00485">
    <property type="protein sequence ID" value="AAQ00485"/>
    <property type="gene ID" value="Pro_1441"/>
</dbReference>
<accession>Q7VAL9</accession>
<dbReference type="AlphaFoldDB" id="Q7VAL9"/>
<evidence type="ECO:0000313" key="2">
    <source>
        <dbReference type="Proteomes" id="UP000001420"/>
    </source>
</evidence>
<evidence type="ECO:0000313" key="1">
    <source>
        <dbReference type="EMBL" id="AAQ00485.1"/>
    </source>
</evidence>